<dbReference type="SUPFAM" id="SSF51735">
    <property type="entry name" value="NAD(P)-binding Rossmann-fold domains"/>
    <property type="match status" value="1"/>
</dbReference>
<dbReference type="InterPro" id="IPR050984">
    <property type="entry name" value="Gfo/Idh/MocA_domain"/>
</dbReference>
<dbReference type="InterPro" id="IPR055170">
    <property type="entry name" value="GFO_IDH_MocA-like_dom"/>
</dbReference>
<comment type="catalytic activity">
    <reaction evidence="5">
        <text>D-xylose + NADP(+) = D-xylono-1,5-lactone + NADPH + H(+)</text>
        <dbReference type="Rhea" id="RHEA:22000"/>
        <dbReference type="ChEBI" id="CHEBI:15378"/>
        <dbReference type="ChEBI" id="CHEBI:15867"/>
        <dbReference type="ChEBI" id="CHEBI:53455"/>
        <dbReference type="ChEBI" id="CHEBI:57783"/>
        <dbReference type="ChEBI" id="CHEBI:58349"/>
        <dbReference type="EC" id="1.1.1.179"/>
    </reaction>
</comment>
<dbReference type="InParanoid" id="A0A165DDG8"/>
<reference evidence="8 9" key="1">
    <citation type="journal article" date="2016" name="Mol. Biol. Evol.">
        <title>Comparative Genomics of Early-Diverging Mushroom-Forming Fungi Provides Insights into the Origins of Lignocellulose Decay Capabilities.</title>
        <authorList>
            <person name="Nagy L.G."/>
            <person name="Riley R."/>
            <person name="Tritt A."/>
            <person name="Adam C."/>
            <person name="Daum C."/>
            <person name="Floudas D."/>
            <person name="Sun H."/>
            <person name="Yadav J.S."/>
            <person name="Pangilinan J."/>
            <person name="Larsson K.H."/>
            <person name="Matsuura K."/>
            <person name="Barry K."/>
            <person name="Labutti K."/>
            <person name="Kuo R."/>
            <person name="Ohm R.A."/>
            <person name="Bhattacharya S.S."/>
            <person name="Shirouzu T."/>
            <person name="Yoshinaga Y."/>
            <person name="Martin F.M."/>
            <person name="Grigoriev I.V."/>
            <person name="Hibbett D.S."/>
        </authorList>
    </citation>
    <scope>NUCLEOTIDE SEQUENCE [LARGE SCALE GENOMIC DNA]</scope>
    <source>
        <strain evidence="8 9">HHB12029</strain>
    </source>
</reference>
<keyword evidence="2" id="KW-0560">Oxidoreductase</keyword>
<dbReference type="GO" id="GO:0047837">
    <property type="term" value="F:D-xylose 1-dehydrogenase (NADP+) activity"/>
    <property type="evidence" value="ECO:0007669"/>
    <property type="project" value="UniProtKB-EC"/>
</dbReference>
<dbReference type="EC" id="1.1.1.179" evidence="3"/>
<dbReference type="Pfam" id="PF01408">
    <property type="entry name" value="GFO_IDH_MocA"/>
    <property type="match status" value="1"/>
</dbReference>
<dbReference type="PANTHER" id="PTHR22604">
    <property type="entry name" value="OXIDOREDUCTASES"/>
    <property type="match status" value="1"/>
</dbReference>
<dbReference type="InterPro" id="IPR000683">
    <property type="entry name" value="Gfo/Idh/MocA-like_OxRdtase_N"/>
</dbReference>
<gene>
    <name evidence="8" type="ORF">EXIGLDRAFT_655227</name>
</gene>
<comment type="similarity">
    <text evidence="1">Belongs to the Gfo/Idh/MocA family.</text>
</comment>
<dbReference type="EMBL" id="KV426232">
    <property type="protein sequence ID" value="KZV84285.1"/>
    <property type="molecule type" value="Genomic_DNA"/>
</dbReference>
<dbReference type="AlphaFoldDB" id="A0A165DDG8"/>
<organism evidence="8 9">
    <name type="scientific">Exidia glandulosa HHB12029</name>
    <dbReference type="NCBI Taxonomy" id="1314781"/>
    <lineage>
        <taxon>Eukaryota</taxon>
        <taxon>Fungi</taxon>
        <taxon>Dikarya</taxon>
        <taxon>Basidiomycota</taxon>
        <taxon>Agaricomycotina</taxon>
        <taxon>Agaricomycetes</taxon>
        <taxon>Auriculariales</taxon>
        <taxon>Exidiaceae</taxon>
        <taxon>Exidia</taxon>
    </lineage>
</organism>
<evidence type="ECO:0000256" key="5">
    <source>
        <dbReference type="ARBA" id="ARBA00049233"/>
    </source>
</evidence>
<feature type="domain" description="Gfo/Idh/MocA-like oxidoreductase N-terminal" evidence="6">
    <location>
        <begin position="25"/>
        <end position="143"/>
    </location>
</feature>
<dbReference type="GO" id="GO:0000166">
    <property type="term" value="F:nucleotide binding"/>
    <property type="evidence" value="ECO:0007669"/>
    <property type="project" value="InterPro"/>
</dbReference>
<accession>A0A165DDG8</accession>
<dbReference type="Pfam" id="PF22725">
    <property type="entry name" value="GFO_IDH_MocA_C3"/>
    <property type="match status" value="1"/>
</dbReference>
<proteinExistence type="inferred from homology"/>
<dbReference type="Gene3D" id="3.30.360.10">
    <property type="entry name" value="Dihydrodipicolinate Reductase, domain 2"/>
    <property type="match status" value="1"/>
</dbReference>
<evidence type="ECO:0000256" key="1">
    <source>
        <dbReference type="ARBA" id="ARBA00010928"/>
    </source>
</evidence>
<dbReference type="PANTHER" id="PTHR22604:SF105">
    <property type="entry name" value="TRANS-1,2-DIHYDROBENZENE-1,2-DIOL DEHYDROGENASE"/>
    <property type="match status" value="1"/>
</dbReference>
<dbReference type="Gene3D" id="3.40.50.720">
    <property type="entry name" value="NAD(P)-binding Rossmann-like Domain"/>
    <property type="match status" value="1"/>
</dbReference>
<evidence type="ECO:0000313" key="9">
    <source>
        <dbReference type="Proteomes" id="UP000077266"/>
    </source>
</evidence>
<evidence type="ECO:0000256" key="2">
    <source>
        <dbReference type="ARBA" id="ARBA00023002"/>
    </source>
</evidence>
<keyword evidence="9" id="KW-1185">Reference proteome</keyword>
<evidence type="ECO:0000259" key="6">
    <source>
        <dbReference type="Pfam" id="PF01408"/>
    </source>
</evidence>
<dbReference type="STRING" id="1314781.A0A165DDG8"/>
<dbReference type="InterPro" id="IPR036291">
    <property type="entry name" value="NAD(P)-bd_dom_sf"/>
</dbReference>
<evidence type="ECO:0000313" key="8">
    <source>
        <dbReference type="EMBL" id="KZV84285.1"/>
    </source>
</evidence>
<protein>
    <recommendedName>
        <fullName evidence="3">D-xylose 1-dehydrogenase (NADP(+), D-xylono-1,5-lactone-forming)</fullName>
        <ecNumber evidence="3">1.1.1.179</ecNumber>
    </recommendedName>
    <alternativeName>
        <fullName evidence="4">D-xylose-NADP dehydrogenase</fullName>
    </alternativeName>
</protein>
<dbReference type="Proteomes" id="UP000077266">
    <property type="component" value="Unassembled WGS sequence"/>
</dbReference>
<feature type="domain" description="GFO/IDH/MocA-like oxidoreductase" evidence="7">
    <location>
        <begin position="155"/>
        <end position="281"/>
    </location>
</feature>
<evidence type="ECO:0000259" key="7">
    <source>
        <dbReference type="Pfam" id="PF22725"/>
    </source>
</evidence>
<name>A0A165DDG8_EXIGL</name>
<dbReference type="OrthoDB" id="64915at2759"/>
<sequence>MAGLIDFISRKLFSTPEAIKEADALRIGILGAASIAPAALINPARSHPGVIVAAVAARDTTRADKFAKQHGIEKVFGSYQELLDDPSIDAIYNPLPNGLHYEWTLKAIKAGKHVLLEKPSCNTAEETRKVFDYAKEKGVVVLEAFHYRFHPSAHRLRQIVSSGELGTIQSLKGALTLPRGIVGADDIRYNYSLGGGSLMDGGTYPVSFVRFLTSAEPLSITSAHARPAPDARVDAGTIATLAMPGDVTATIECDMALPPRFWIVPRMFDMGMTVRGDKGEATLFNFILPMLYHYITVKTKDGKSRTEKVYVPPSTEGEWKGWPKAETWWSTYRYQLEAFVDKIQGRKPHYWVEADDSVKQMEAIEQIYAKSGLGSRPASTFVL</sequence>
<evidence type="ECO:0000256" key="3">
    <source>
        <dbReference type="ARBA" id="ARBA00038984"/>
    </source>
</evidence>
<evidence type="ECO:0000256" key="4">
    <source>
        <dbReference type="ARBA" id="ARBA00042988"/>
    </source>
</evidence>
<dbReference type="SUPFAM" id="SSF55347">
    <property type="entry name" value="Glyceraldehyde-3-phosphate dehydrogenase-like, C-terminal domain"/>
    <property type="match status" value="1"/>
</dbReference>